<keyword evidence="3" id="KW-1185">Reference proteome</keyword>
<gene>
    <name evidence="2" type="ORF">KDL01_20470</name>
</gene>
<dbReference type="InterPro" id="IPR017756">
    <property type="entry name" value="TM_Gly-Cys-Arg_CS"/>
</dbReference>
<organism evidence="2 3">
    <name type="scientific">Actinospica durhamensis</name>
    <dbReference type="NCBI Taxonomy" id="1508375"/>
    <lineage>
        <taxon>Bacteria</taxon>
        <taxon>Bacillati</taxon>
        <taxon>Actinomycetota</taxon>
        <taxon>Actinomycetes</taxon>
        <taxon>Catenulisporales</taxon>
        <taxon>Actinospicaceae</taxon>
        <taxon>Actinospica</taxon>
    </lineage>
</organism>
<dbReference type="NCBIfam" id="TIGR03382">
    <property type="entry name" value="GC_trans_RRR"/>
    <property type="match status" value="1"/>
</dbReference>
<name>A0A941IRT7_9ACTN</name>
<evidence type="ECO:0000313" key="2">
    <source>
        <dbReference type="EMBL" id="MBR7835662.1"/>
    </source>
</evidence>
<keyword evidence="1" id="KW-1133">Transmembrane helix</keyword>
<feature type="transmembrane region" description="Helical" evidence="1">
    <location>
        <begin position="20"/>
        <end position="41"/>
    </location>
</feature>
<accession>A0A941IRT7</accession>
<reference evidence="2" key="1">
    <citation type="submission" date="2021-04" db="EMBL/GenBank/DDBJ databases">
        <title>Genome based classification of Actinospica acidithermotolerans sp. nov., an actinobacterium isolated from an Indonesian hot spring.</title>
        <authorList>
            <person name="Kusuma A.B."/>
            <person name="Putra K.E."/>
            <person name="Nafisah S."/>
            <person name="Loh J."/>
            <person name="Nouioui I."/>
            <person name="Goodfellow M."/>
        </authorList>
    </citation>
    <scope>NUCLEOTIDE SEQUENCE</scope>
    <source>
        <strain evidence="2">CSCA 57</strain>
    </source>
</reference>
<dbReference type="EMBL" id="JAGSOG010000104">
    <property type="protein sequence ID" value="MBR7835662.1"/>
    <property type="molecule type" value="Genomic_DNA"/>
</dbReference>
<proteinExistence type="predicted"/>
<protein>
    <recommendedName>
        <fullName evidence="4">LPXTG cell wall anchor domain-containing protein</fullName>
    </recommendedName>
</protein>
<evidence type="ECO:0008006" key="4">
    <source>
        <dbReference type="Google" id="ProtNLM"/>
    </source>
</evidence>
<dbReference type="AlphaFoldDB" id="A0A941IRT7"/>
<dbReference type="RefSeq" id="WP_212530153.1">
    <property type="nucleotide sequence ID" value="NZ_JAGSOG010000104.1"/>
</dbReference>
<sequence>MATVPALAETTGPVPQYSGAAEVTGSLIFIALVAVIAVAVLRRRRR</sequence>
<dbReference type="Proteomes" id="UP000675781">
    <property type="component" value="Unassembled WGS sequence"/>
</dbReference>
<evidence type="ECO:0000256" key="1">
    <source>
        <dbReference type="SAM" id="Phobius"/>
    </source>
</evidence>
<keyword evidence="1" id="KW-0812">Transmembrane</keyword>
<evidence type="ECO:0000313" key="3">
    <source>
        <dbReference type="Proteomes" id="UP000675781"/>
    </source>
</evidence>
<comment type="caution">
    <text evidence="2">The sequence shown here is derived from an EMBL/GenBank/DDBJ whole genome shotgun (WGS) entry which is preliminary data.</text>
</comment>
<keyword evidence="1" id="KW-0472">Membrane</keyword>